<feature type="region of interest" description="Disordered" evidence="1">
    <location>
        <begin position="87"/>
        <end position="110"/>
    </location>
</feature>
<evidence type="ECO:0000313" key="2">
    <source>
        <dbReference type="EMBL" id="CAD7012361.1"/>
    </source>
</evidence>
<evidence type="ECO:0000313" key="3">
    <source>
        <dbReference type="Proteomes" id="UP000606786"/>
    </source>
</evidence>
<gene>
    <name evidence="2" type="ORF">CCAP1982_LOCUS20455</name>
</gene>
<name>A0A811VBK2_CERCA</name>
<protein>
    <submittedName>
        <fullName evidence="2">(Mediterranean fruit fly) hypothetical protein</fullName>
    </submittedName>
</protein>
<accession>A0A811VBK2</accession>
<dbReference type="AlphaFoldDB" id="A0A811VBK2"/>
<keyword evidence="3" id="KW-1185">Reference proteome</keyword>
<proteinExistence type="predicted"/>
<reference evidence="2" key="1">
    <citation type="submission" date="2020-11" db="EMBL/GenBank/DDBJ databases">
        <authorList>
            <person name="Whitehead M."/>
        </authorList>
    </citation>
    <scope>NUCLEOTIDE SEQUENCE</scope>
    <source>
        <strain evidence="2">EGII</strain>
    </source>
</reference>
<organism evidence="2 3">
    <name type="scientific">Ceratitis capitata</name>
    <name type="common">Mediterranean fruit fly</name>
    <name type="synonym">Tephritis capitata</name>
    <dbReference type="NCBI Taxonomy" id="7213"/>
    <lineage>
        <taxon>Eukaryota</taxon>
        <taxon>Metazoa</taxon>
        <taxon>Ecdysozoa</taxon>
        <taxon>Arthropoda</taxon>
        <taxon>Hexapoda</taxon>
        <taxon>Insecta</taxon>
        <taxon>Pterygota</taxon>
        <taxon>Neoptera</taxon>
        <taxon>Endopterygota</taxon>
        <taxon>Diptera</taxon>
        <taxon>Brachycera</taxon>
        <taxon>Muscomorpha</taxon>
        <taxon>Tephritoidea</taxon>
        <taxon>Tephritidae</taxon>
        <taxon>Ceratitis</taxon>
        <taxon>Ceratitis</taxon>
    </lineage>
</organism>
<dbReference type="Proteomes" id="UP000606786">
    <property type="component" value="Unassembled WGS sequence"/>
</dbReference>
<sequence>METTILPKTMNFQHCHKRQEGSAQPPPLLHACPASQPASQKKVLLCLCVRVCMCLTVRLLGGGVGRTINNANKWHKMCTKIITKTITSRDSSNRKKSKKESYTKQQQQRK</sequence>
<comment type="caution">
    <text evidence="2">The sequence shown here is derived from an EMBL/GenBank/DDBJ whole genome shotgun (WGS) entry which is preliminary data.</text>
</comment>
<evidence type="ECO:0000256" key="1">
    <source>
        <dbReference type="SAM" id="MobiDB-lite"/>
    </source>
</evidence>
<dbReference type="EMBL" id="CAJHJT010000056">
    <property type="protein sequence ID" value="CAD7012361.1"/>
    <property type="molecule type" value="Genomic_DNA"/>
</dbReference>